<name>M5GAM6_DACPD</name>
<keyword evidence="5" id="KW-0378">Hydrolase</keyword>
<keyword evidence="1" id="KW-0175">Coiled coil</keyword>
<evidence type="ECO:0000259" key="4">
    <source>
        <dbReference type="Pfam" id="PF00561"/>
    </source>
</evidence>
<dbReference type="InterPro" id="IPR029058">
    <property type="entry name" value="AB_hydrolase_fold"/>
</dbReference>
<dbReference type="InterPro" id="IPR000073">
    <property type="entry name" value="AB_hydrolase_1"/>
</dbReference>
<feature type="chain" id="PRO_5004067621" evidence="3">
    <location>
        <begin position="36"/>
        <end position="609"/>
    </location>
</feature>
<feature type="signal peptide" evidence="3">
    <location>
        <begin position="1"/>
        <end position="35"/>
    </location>
</feature>
<feature type="compositionally biased region" description="Low complexity" evidence="2">
    <location>
        <begin position="422"/>
        <end position="439"/>
    </location>
</feature>
<dbReference type="PANTHER" id="PTHR11440">
    <property type="entry name" value="LECITHIN-CHOLESTEROL ACYLTRANSFERASE-RELATED"/>
    <property type="match status" value="1"/>
</dbReference>
<feature type="region of interest" description="Disordered" evidence="2">
    <location>
        <begin position="75"/>
        <end position="105"/>
    </location>
</feature>
<feature type="coiled-coil region" evidence="1">
    <location>
        <begin position="454"/>
        <end position="481"/>
    </location>
</feature>
<dbReference type="SUPFAM" id="SSF53474">
    <property type="entry name" value="alpha/beta-Hydrolases"/>
    <property type="match status" value="1"/>
</dbReference>
<evidence type="ECO:0000313" key="5">
    <source>
        <dbReference type="EMBL" id="EJU03017.1"/>
    </source>
</evidence>
<feature type="domain" description="AB hydrolase-1" evidence="4">
    <location>
        <begin position="131"/>
        <end position="217"/>
    </location>
</feature>
<evidence type="ECO:0000256" key="2">
    <source>
        <dbReference type="SAM" id="MobiDB-lite"/>
    </source>
</evidence>
<dbReference type="OrthoDB" id="5592486at2759"/>
<keyword evidence="6" id="KW-1185">Reference proteome</keyword>
<organism evidence="5 6">
    <name type="scientific">Dacryopinax primogenitus (strain DJM 731)</name>
    <name type="common">Brown rot fungus</name>
    <dbReference type="NCBI Taxonomy" id="1858805"/>
    <lineage>
        <taxon>Eukaryota</taxon>
        <taxon>Fungi</taxon>
        <taxon>Dikarya</taxon>
        <taxon>Basidiomycota</taxon>
        <taxon>Agaricomycotina</taxon>
        <taxon>Dacrymycetes</taxon>
        <taxon>Dacrymycetales</taxon>
        <taxon>Dacrymycetaceae</taxon>
        <taxon>Dacryopinax</taxon>
    </lineage>
</organism>
<dbReference type="Pfam" id="PF00561">
    <property type="entry name" value="Abhydrolase_1"/>
    <property type="match status" value="1"/>
</dbReference>
<feature type="region of interest" description="Disordered" evidence="2">
    <location>
        <begin position="523"/>
        <end position="556"/>
    </location>
</feature>
<proteinExistence type="predicted"/>
<sequence length="609" mass="66095">MTSPSLTSLALPPFALLKRLITALSLTSLPAAVSATAQPEHRSIWESLGDGVKAVALRWRWRTTLLEQVESSSTSLPPHIAFSRSHPSNTHPKPPKPPKHSPPPPSIPPTPLYKLYFHPLLFDPLRCPRLPIILCHGLYGFDVKGPSSFPALQSHYWDRVLKVLRGKVGAEVVCPAVPGTGSIIERAEKMHAFLREKLPGREVNFIAHSMGGLDCRHLITHLQPREYTPRSLLTISTPHRGSPVMDWCAANIGVGTALSDAPLPPPPLLPFSLKSPLLTRLPSSTKLTLTLSSLPSSLTSLLLNMVDSPAYANLTTSYLEHSFNPSTPDSPQVKYFSIAARVGQLSILHPLWLPKLLMDAAASLTPDGDEGNDGLVGVKSAKWGEYLGSLEDCDHWEVRGTRGLVRAWEIWGKGEEGKGRGTRASDASTTGNSNSNNANANKERHAHALAHRLTHTLQQNRAELLSRAHELREEALALESQGRMEREERGAVERFGRVLEWVTEGGLGLGGGGSEKGLVVDGGGNGSGLEHMGSGSPSGDEPIPLPAPAASSRPNTTRVAHTTLTTNTNTKATQASQGRAQQEEWRKLPAFDMERFYVALSRKLYDEGL</sequence>
<dbReference type="AlphaFoldDB" id="M5GAM6"/>
<dbReference type="GeneID" id="63685036"/>
<accession>M5GAM6</accession>
<dbReference type="GO" id="GO:0016787">
    <property type="term" value="F:hydrolase activity"/>
    <property type="evidence" value="ECO:0007669"/>
    <property type="project" value="UniProtKB-KW"/>
</dbReference>
<dbReference type="STRING" id="1858805.M5GAM6"/>
<evidence type="ECO:0000313" key="6">
    <source>
        <dbReference type="Proteomes" id="UP000030653"/>
    </source>
</evidence>
<gene>
    <name evidence="5" type="ORF">DACRYDRAFT_115298</name>
</gene>
<dbReference type="RefSeq" id="XP_040629911.1">
    <property type="nucleotide sequence ID" value="XM_040769974.1"/>
</dbReference>
<dbReference type="Proteomes" id="UP000030653">
    <property type="component" value="Unassembled WGS sequence"/>
</dbReference>
<feature type="region of interest" description="Disordered" evidence="2">
    <location>
        <begin position="416"/>
        <end position="439"/>
    </location>
</feature>
<reference evidence="5 6" key="1">
    <citation type="journal article" date="2012" name="Science">
        <title>The Paleozoic origin of enzymatic lignin decomposition reconstructed from 31 fungal genomes.</title>
        <authorList>
            <person name="Floudas D."/>
            <person name="Binder M."/>
            <person name="Riley R."/>
            <person name="Barry K."/>
            <person name="Blanchette R.A."/>
            <person name="Henrissat B."/>
            <person name="Martinez A.T."/>
            <person name="Otillar R."/>
            <person name="Spatafora J.W."/>
            <person name="Yadav J.S."/>
            <person name="Aerts A."/>
            <person name="Benoit I."/>
            <person name="Boyd A."/>
            <person name="Carlson A."/>
            <person name="Copeland A."/>
            <person name="Coutinho P.M."/>
            <person name="de Vries R.P."/>
            <person name="Ferreira P."/>
            <person name="Findley K."/>
            <person name="Foster B."/>
            <person name="Gaskell J."/>
            <person name="Glotzer D."/>
            <person name="Gorecki P."/>
            <person name="Heitman J."/>
            <person name="Hesse C."/>
            <person name="Hori C."/>
            <person name="Igarashi K."/>
            <person name="Jurgens J.A."/>
            <person name="Kallen N."/>
            <person name="Kersten P."/>
            <person name="Kohler A."/>
            <person name="Kuees U."/>
            <person name="Kumar T.K.A."/>
            <person name="Kuo A."/>
            <person name="LaButti K."/>
            <person name="Larrondo L.F."/>
            <person name="Lindquist E."/>
            <person name="Ling A."/>
            <person name="Lombard V."/>
            <person name="Lucas S."/>
            <person name="Lundell T."/>
            <person name="Martin R."/>
            <person name="McLaughlin D.J."/>
            <person name="Morgenstern I."/>
            <person name="Morin E."/>
            <person name="Murat C."/>
            <person name="Nagy L.G."/>
            <person name="Nolan M."/>
            <person name="Ohm R.A."/>
            <person name="Patyshakuliyeva A."/>
            <person name="Rokas A."/>
            <person name="Ruiz-Duenas F.J."/>
            <person name="Sabat G."/>
            <person name="Salamov A."/>
            <person name="Samejima M."/>
            <person name="Schmutz J."/>
            <person name="Slot J.C."/>
            <person name="St John F."/>
            <person name="Stenlid J."/>
            <person name="Sun H."/>
            <person name="Sun S."/>
            <person name="Syed K."/>
            <person name="Tsang A."/>
            <person name="Wiebenga A."/>
            <person name="Young D."/>
            <person name="Pisabarro A."/>
            <person name="Eastwood D.C."/>
            <person name="Martin F."/>
            <person name="Cullen D."/>
            <person name="Grigoriev I.V."/>
            <person name="Hibbett D.S."/>
        </authorList>
    </citation>
    <scope>NUCLEOTIDE SEQUENCE [LARGE SCALE GENOMIC DNA]</scope>
    <source>
        <strain evidence="5 6">DJM-731 SS1</strain>
    </source>
</reference>
<dbReference type="EMBL" id="JH795860">
    <property type="protein sequence ID" value="EJU03017.1"/>
    <property type="molecule type" value="Genomic_DNA"/>
</dbReference>
<dbReference type="HOGENOM" id="CLU_015536_2_0_1"/>
<evidence type="ECO:0000256" key="3">
    <source>
        <dbReference type="SAM" id="SignalP"/>
    </source>
</evidence>
<keyword evidence="3" id="KW-0732">Signal</keyword>
<dbReference type="Gene3D" id="3.40.50.1820">
    <property type="entry name" value="alpha/beta hydrolase"/>
    <property type="match status" value="1"/>
</dbReference>
<evidence type="ECO:0000256" key="1">
    <source>
        <dbReference type="SAM" id="Coils"/>
    </source>
</evidence>
<protein>
    <submittedName>
        <fullName evidence="5">Alpha/beta-hydrolase</fullName>
    </submittedName>
</protein>